<dbReference type="Proteomes" id="UP000233458">
    <property type="component" value="Chromosome"/>
</dbReference>
<dbReference type="NCBIfam" id="TIGR00229">
    <property type="entry name" value="sensory_box"/>
    <property type="match status" value="1"/>
</dbReference>
<evidence type="ECO:0000313" key="8">
    <source>
        <dbReference type="EMBL" id="AUG53834.1"/>
    </source>
</evidence>
<keyword evidence="9" id="KW-1185">Reference proteome</keyword>
<dbReference type="EC" id="2.7.13.3" evidence="2"/>
<dbReference type="EMBL" id="CP024199">
    <property type="protein sequence ID" value="AUG53834.1"/>
    <property type="molecule type" value="Genomic_DNA"/>
</dbReference>
<dbReference type="InterPro" id="IPR013656">
    <property type="entry name" value="PAS_4"/>
</dbReference>
<reference evidence="8 9" key="1">
    <citation type="submission" date="2017-10" db="EMBL/GenBank/DDBJ databases">
        <title>Biodiversity and function of Thalassospira species in the particle-attached aromatic-hydrocarbon-degrading consortia from the surface seawater of the China South Sea.</title>
        <authorList>
            <person name="Dong C."/>
            <person name="Liu R."/>
            <person name="Shao Z."/>
        </authorList>
    </citation>
    <scope>NUCLEOTIDE SEQUENCE [LARGE SCALE GENOMIC DNA]</scope>
    <source>
        <strain evidence="8 9">CSC3H3</strain>
    </source>
</reference>
<dbReference type="SUPFAM" id="SSF55785">
    <property type="entry name" value="PYP-like sensor domain (PAS domain)"/>
    <property type="match status" value="1"/>
</dbReference>
<dbReference type="Pfam" id="PF08448">
    <property type="entry name" value="PAS_4"/>
    <property type="match status" value="1"/>
</dbReference>
<dbReference type="SMART" id="SM00091">
    <property type="entry name" value="PAS"/>
    <property type="match status" value="1"/>
</dbReference>
<keyword evidence="3" id="KW-0597">Phosphoprotein</keyword>
<dbReference type="PANTHER" id="PTHR43065">
    <property type="entry name" value="SENSOR HISTIDINE KINASE"/>
    <property type="match status" value="1"/>
</dbReference>
<evidence type="ECO:0000313" key="9">
    <source>
        <dbReference type="Proteomes" id="UP000233458"/>
    </source>
</evidence>
<comment type="catalytic activity">
    <reaction evidence="1">
        <text>ATP + protein L-histidine = ADP + protein N-phospho-L-histidine.</text>
        <dbReference type="EC" id="2.7.13.3"/>
    </reaction>
</comment>
<keyword evidence="5" id="KW-1133">Transmembrane helix</keyword>
<dbReference type="InterPro" id="IPR003594">
    <property type="entry name" value="HATPase_dom"/>
</dbReference>
<evidence type="ECO:0000259" key="7">
    <source>
        <dbReference type="PROSITE" id="PS50112"/>
    </source>
</evidence>
<dbReference type="SUPFAM" id="SSF47384">
    <property type="entry name" value="Homodimeric domain of signal transducing histidine kinase"/>
    <property type="match status" value="1"/>
</dbReference>
<dbReference type="Gene3D" id="3.30.450.20">
    <property type="entry name" value="PAS domain"/>
    <property type="match status" value="2"/>
</dbReference>
<keyword evidence="4" id="KW-0175">Coiled coil</keyword>
<evidence type="ECO:0000256" key="5">
    <source>
        <dbReference type="SAM" id="Phobius"/>
    </source>
</evidence>
<evidence type="ECO:0000256" key="3">
    <source>
        <dbReference type="ARBA" id="ARBA00022553"/>
    </source>
</evidence>
<dbReference type="InterPro" id="IPR036097">
    <property type="entry name" value="HisK_dim/P_sf"/>
</dbReference>
<feature type="domain" description="PAS" evidence="7">
    <location>
        <begin position="511"/>
        <end position="581"/>
    </location>
</feature>
<dbReference type="InterPro" id="IPR036890">
    <property type="entry name" value="HATPase_C_sf"/>
</dbReference>
<evidence type="ECO:0000256" key="4">
    <source>
        <dbReference type="SAM" id="Coils"/>
    </source>
</evidence>
<organism evidence="8 9">
    <name type="scientific">Thalassospira marina</name>
    <dbReference type="NCBI Taxonomy" id="2048283"/>
    <lineage>
        <taxon>Bacteria</taxon>
        <taxon>Pseudomonadati</taxon>
        <taxon>Pseudomonadota</taxon>
        <taxon>Alphaproteobacteria</taxon>
        <taxon>Rhodospirillales</taxon>
        <taxon>Thalassospiraceae</taxon>
        <taxon>Thalassospira</taxon>
    </lineage>
</organism>
<dbReference type="InterPro" id="IPR005467">
    <property type="entry name" value="His_kinase_dom"/>
</dbReference>
<dbReference type="PROSITE" id="PS50112">
    <property type="entry name" value="PAS"/>
    <property type="match status" value="1"/>
</dbReference>
<feature type="domain" description="Histidine kinase" evidence="6">
    <location>
        <begin position="640"/>
        <end position="858"/>
    </location>
</feature>
<feature type="transmembrane region" description="Helical" evidence="5">
    <location>
        <begin position="300"/>
        <end position="322"/>
    </location>
</feature>
<dbReference type="PRINTS" id="PR00344">
    <property type="entry name" value="BCTRLSENSOR"/>
</dbReference>
<accession>A0ABM6QB89</accession>
<proteinExistence type="predicted"/>
<dbReference type="SMART" id="SM00387">
    <property type="entry name" value="HATPase_c"/>
    <property type="match status" value="1"/>
</dbReference>
<keyword evidence="5" id="KW-0472">Membrane</keyword>
<dbReference type="Pfam" id="PF02518">
    <property type="entry name" value="HATPase_c"/>
    <property type="match status" value="1"/>
</dbReference>
<evidence type="ECO:0000256" key="2">
    <source>
        <dbReference type="ARBA" id="ARBA00012438"/>
    </source>
</evidence>
<dbReference type="SMART" id="SM00388">
    <property type="entry name" value="HisKA"/>
    <property type="match status" value="1"/>
</dbReference>
<feature type="transmembrane region" description="Helical" evidence="5">
    <location>
        <begin position="27"/>
        <end position="49"/>
    </location>
</feature>
<gene>
    <name evidence="8" type="ORF">CSC3H3_14780</name>
</gene>
<dbReference type="Gene3D" id="3.30.565.10">
    <property type="entry name" value="Histidine kinase-like ATPase, C-terminal domain"/>
    <property type="match status" value="1"/>
</dbReference>
<dbReference type="InterPro" id="IPR004358">
    <property type="entry name" value="Sig_transdc_His_kin-like_C"/>
</dbReference>
<dbReference type="InterPro" id="IPR000014">
    <property type="entry name" value="PAS"/>
</dbReference>
<dbReference type="CDD" id="cd12914">
    <property type="entry name" value="PDC1_DGC_like"/>
    <property type="match status" value="1"/>
</dbReference>
<keyword evidence="5" id="KW-0812">Transmembrane</keyword>
<feature type="coiled-coil region" evidence="4">
    <location>
        <begin position="494"/>
        <end position="521"/>
    </location>
</feature>
<dbReference type="PANTHER" id="PTHR43065:SF49">
    <property type="entry name" value="HISTIDINE KINASE"/>
    <property type="match status" value="1"/>
</dbReference>
<dbReference type="InterPro" id="IPR035965">
    <property type="entry name" value="PAS-like_dom_sf"/>
</dbReference>
<dbReference type="InterPro" id="IPR003661">
    <property type="entry name" value="HisK_dim/P_dom"/>
</dbReference>
<name>A0ABM6QB89_9PROT</name>
<evidence type="ECO:0000256" key="1">
    <source>
        <dbReference type="ARBA" id="ARBA00000085"/>
    </source>
</evidence>
<dbReference type="CDD" id="cd00130">
    <property type="entry name" value="PAS"/>
    <property type="match status" value="1"/>
</dbReference>
<evidence type="ECO:0000259" key="6">
    <source>
        <dbReference type="PROSITE" id="PS50109"/>
    </source>
</evidence>
<dbReference type="Gene3D" id="1.10.287.130">
    <property type="match status" value="1"/>
</dbReference>
<dbReference type="PROSITE" id="PS50109">
    <property type="entry name" value="HIS_KIN"/>
    <property type="match status" value="1"/>
</dbReference>
<sequence>MAKVATVMMDMHRFFARPRNALQAYKIASRLFLFSLCIVVPVKIGFYLYEEVHVQKSHVLDVVESLGQHTNYIFADVEAALIGIVRNYELGTGREKSPREIDERLARQSDVFSSIDEIIVVGDDGKMKYVSDLAFEHERSDFSNRVDFLYLKNKPDSGTYISGPAVGMFGASRNQTVLRISRAIKTPGNDFAGMITATISVQRFVDAFRKLKVASGGIIEILNRNGSPLFQYSIDEKQRVQGRYAAHSASVLFTADDRRAQKSSTFDDFSHMLLGAYFYVPTGQLSLVLSTPYWSVYNHYLSTIMGDVLVALIVAAIVLSLARYSLQTYIRSEALIARQSRRLRHLAMFSTEIQKSDNIPAALEALGANCVELLNCQKLRIEVSSVDGNLAHEAVGRSELHNQTAFEMGGKVTWGDGVAKFSSGLRPSGKRKRADRQVQVEDFHMHLSGAQLVRHIDFTIFGLPVGDKIGRVIARQFGDLCFVVIENLLLEGKNIEALEIAAEARQDAEQKERNTREILNSISDNFFSLDENWRFTHVNHQASESFGAPESELIGKSFWELVPHARETVVFAEFHKARETGKMREFEVYSAVRHKWFQNRIFPFERGISVYFRDITRRVEMQEELLQAQKLKAVGSLTGGVAHDFNNLLTVILNNIDELAIRFADDAEARVNIDLCEMAAERATELTRQLLAFSRKQPLTPQSVDLDILLRNVQRLLERTLGENIQLVCNVPYGLCRAYVDPAQLETALINLAINARDAMPDGGKISITAANSHGHNDGTGKEKDMIAIHVKDSGTGIPPEILKNVFEPFFTTKEVGKGSGLGLSMVHGFVYQSGGKLELHSEPGKGTEIILYLPRFENQAPVVAHVINHDKLKGGPESLAVIVENAPFRLQLVARLRELGYDVREFDGERDFMKAQSEGDEFDGIIAEGVPREDEEHSLFLDQLFLLDAEMPAVLLTQIELPVVREQAKNATSLLMPVNPDAIARAIRKVLDNAKPARSNWL</sequence>
<feature type="transmembrane region" description="Helical" evidence="5">
    <location>
        <begin position="272"/>
        <end position="294"/>
    </location>
</feature>
<dbReference type="SUPFAM" id="SSF55874">
    <property type="entry name" value="ATPase domain of HSP90 chaperone/DNA topoisomerase II/histidine kinase"/>
    <property type="match status" value="1"/>
</dbReference>
<protein>
    <recommendedName>
        <fullName evidence="2">histidine kinase</fullName>
        <ecNumber evidence="2">2.7.13.3</ecNumber>
    </recommendedName>
</protein>
<dbReference type="CDD" id="cd00082">
    <property type="entry name" value="HisKA"/>
    <property type="match status" value="1"/>
</dbReference>